<dbReference type="AlphaFoldDB" id="A0AA88XL15"/>
<comment type="similarity">
    <text evidence="2 7">Belongs to the NKAIN family.</text>
</comment>
<feature type="compositionally biased region" description="Polar residues" evidence="8">
    <location>
        <begin position="216"/>
        <end position="241"/>
    </location>
</feature>
<feature type="region of interest" description="Disordered" evidence="8">
    <location>
        <begin position="270"/>
        <end position="316"/>
    </location>
</feature>
<proteinExistence type="inferred from homology"/>
<sequence>MVIVVLQLVSFVDNESYHDEMGWASYVATICICRLSTLERQVFDFLGFMWAPIIANFFQIICCIIGGFGTYQYRSKFIAVYSTWSLMWLGWNIFVICLYLEVGVLSRSRDLYILNIGTKNKSWWLEHGIGCRIANESWKGDASVESSRPIPPEDVVEGCLLDYYYVEVIHAGVQCLLALMGFVFSCVNIYMYGEDEESSSPANDELEFVKMYQNSSPSRRRNNFQGNDNQTFDDITVTNEYPTLDRPPSYETSMRDSTVVNQIYGADRQSVRSLRSVRSKSSNKSKNRNNDHREELPWVQITPSSSHVDSPFRHYP</sequence>
<protein>
    <recommendedName>
        <fullName evidence="7">Sodium/potassium-transporting ATPase subunit beta-1-interacting protein</fullName>
        <shortName evidence="7">Na(+)/K(+)-transporting ATPase subunit beta-1-interacting protein</shortName>
    </recommendedName>
</protein>
<evidence type="ECO:0000256" key="2">
    <source>
        <dbReference type="ARBA" id="ARBA00006364"/>
    </source>
</evidence>
<dbReference type="EMBL" id="VSWD01000011">
    <property type="protein sequence ID" value="KAK3087247.1"/>
    <property type="molecule type" value="Genomic_DNA"/>
</dbReference>
<organism evidence="9 10">
    <name type="scientific">Pinctada imbricata</name>
    <name type="common">Atlantic pearl-oyster</name>
    <name type="synonym">Pinctada martensii</name>
    <dbReference type="NCBI Taxonomy" id="66713"/>
    <lineage>
        <taxon>Eukaryota</taxon>
        <taxon>Metazoa</taxon>
        <taxon>Spiralia</taxon>
        <taxon>Lophotrochozoa</taxon>
        <taxon>Mollusca</taxon>
        <taxon>Bivalvia</taxon>
        <taxon>Autobranchia</taxon>
        <taxon>Pteriomorphia</taxon>
        <taxon>Pterioida</taxon>
        <taxon>Pterioidea</taxon>
        <taxon>Pteriidae</taxon>
        <taxon>Pinctada</taxon>
    </lineage>
</organism>
<dbReference type="GO" id="GO:0005886">
    <property type="term" value="C:plasma membrane"/>
    <property type="evidence" value="ECO:0007669"/>
    <property type="project" value="UniProtKB-SubCell"/>
</dbReference>
<keyword evidence="4 7" id="KW-0812">Transmembrane</keyword>
<name>A0AA88XL15_PINIB</name>
<evidence type="ECO:0000256" key="5">
    <source>
        <dbReference type="ARBA" id="ARBA00022989"/>
    </source>
</evidence>
<feature type="compositionally biased region" description="Basic residues" evidence="8">
    <location>
        <begin position="275"/>
        <end position="287"/>
    </location>
</feature>
<gene>
    <name evidence="9" type="ORF">FSP39_003552</name>
</gene>
<evidence type="ECO:0000256" key="1">
    <source>
        <dbReference type="ARBA" id="ARBA00004651"/>
    </source>
</evidence>
<keyword evidence="5 7" id="KW-1133">Transmembrane helix</keyword>
<dbReference type="PANTHER" id="PTHR13084:SF6">
    <property type="entry name" value="SODIUM_POTASSIUM-TRANSPORTING ATPASE SUBUNIT BETA-1-INTERACTING PROTEIN"/>
    <property type="match status" value="1"/>
</dbReference>
<reference evidence="9" key="1">
    <citation type="submission" date="2019-08" db="EMBL/GenBank/DDBJ databases">
        <title>The improved chromosome-level genome for the pearl oyster Pinctada fucata martensii using PacBio sequencing and Hi-C.</title>
        <authorList>
            <person name="Zheng Z."/>
        </authorList>
    </citation>
    <scope>NUCLEOTIDE SEQUENCE</scope>
    <source>
        <strain evidence="9">ZZ-2019</strain>
        <tissue evidence="9">Adductor muscle</tissue>
    </source>
</reference>
<dbReference type="Proteomes" id="UP001186944">
    <property type="component" value="Unassembled WGS sequence"/>
</dbReference>
<keyword evidence="3 7" id="KW-1003">Cell membrane</keyword>
<dbReference type="Pfam" id="PF05640">
    <property type="entry name" value="NKAIN"/>
    <property type="match status" value="1"/>
</dbReference>
<dbReference type="PANTHER" id="PTHR13084">
    <property type="entry name" value="T-CELL LYMPHOMA BREAKPOINT-ASSOCIATED TARGET 1-RELATED"/>
    <property type="match status" value="1"/>
</dbReference>
<evidence type="ECO:0000256" key="4">
    <source>
        <dbReference type="ARBA" id="ARBA00022692"/>
    </source>
</evidence>
<accession>A0AA88XL15</accession>
<evidence type="ECO:0000256" key="6">
    <source>
        <dbReference type="ARBA" id="ARBA00023136"/>
    </source>
</evidence>
<comment type="subcellular location">
    <subcellularLocation>
        <location evidence="1 7">Cell membrane</location>
        <topology evidence="1 7">Multi-pass membrane protein</topology>
    </subcellularLocation>
</comment>
<keyword evidence="10" id="KW-1185">Reference proteome</keyword>
<feature type="transmembrane region" description="Helical" evidence="7">
    <location>
        <begin position="78"/>
        <end position="102"/>
    </location>
</feature>
<evidence type="ECO:0000313" key="10">
    <source>
        <dbReference type="Proteomes" id="UP001186944"/>
    </source>
</evidence>
<evidence type="ECO:0000256" key="7">
    <source>
        <dbReference type="RuleBase" id="RU368041"/>
    </source>
</evidence>
<comment type="caution">
    <text evidence="9">The sequence shown here is derived from an EMBL/GenBank/DDBJ whole genome shotgun (WGS) entry which is preliminary data.</text>
</comment>
<feature type="transmembrane region" description="Helical" evidence="7">
    <location>
        <begin position="171"/>
        <end position="191"/>
    </location>
</feature>
<dbReference type="InterPro" id="IPR008516">
    <property type="entry name" value="Na/K-Atpase_Interacting"/>
</dbReference>
<evidence type="ECO:0000313" key="9">
    <source>
        <dbReference type="EMBL" id="KAK3087247.1"/>
    </source>
</evidence>
<evidence type="ECO:0000256" key="8">
    <source>
        <dbReference type="SAM" id="MobiDB-lite"/>
    </source>
</evidence>
<keyword evidence="6 7" id="KW-0472">Membrane</keyword>
<feature type="transmembrane region" description="Helical" evidence="7">
    <location>
        <begin position="48"/>
        <end position="71"/>
    </location>
</feature>
<feature type="region of interest" description="Disordered" evidence="8">
    <location>
        <begin position="216"/>
        <end position="256"/>
    </location>
</feature>
<dbReference type="GO" id="GO:0002028">
    <property type="term" value="P:regulation of sodium ion transport"/>
    <property type="evidence" value="ECO:0007669"/>
    <property type="project" value="UniProtKB-UniRule"/>
</dbReference>
<evidence type="ECO:0000256" key="3">
    <source>
        <dbReference type="ARBA" id="ARBA00022475"/>
    </source>
</evidence>